<keyword evidence="19" id="KW-1185">Reference proteome</keyword>
<evidence type="ECO:0000256" key="9">
    <source>
        <dbReference type="ARBA" id="ARBA00022777"/>
    </source>
</evidence>
<keyword evidence="12" id="KW-0902">Two-component regulatory system</keyword>
<evidence type="ECO:0000256" key="1">
    <source>
        <dbReference type="ARBA" id="ARBA00000085"/>
    </source>
</evidence>
<name>A0AAE7B6G9_9BACT</name>
<evidence type="ECO:0000256" key="11">
    <source>
        <dbReference type="ARBA" id="ARBA00022989"/>
    </source>
</evidence>
<dbReference type="EMBL" id="CP053840">
    <property type="protein sequence ID" value="QKF66228.1"/>
    <property type="molecule type" value="Genomic_DNA"/>
</dbReference>
<comment type="catalytic activity">
    <reaction evidence="1">
        <text>ATP + protein L-histidine = ADP + protein N-phospho-L-histidine.</text>
        <dbReference type="EC" id="2.7.13.3"/>
    </reaction>
</comment>
<dbReference type="PROSITE" id="PS50109">
    <property type="entry name" value="HIS_KIN"/>
    <property type="match status" value="1"/>
</dbReference>
<dbReference type="Pfam" id="PF00512">
    <property type="entry name" value="HisKA"/>
    <property type="match status" value="1"/>
</dbReference>
<keyword evidence="4" id="KW-1003">Cell membrane</keyword>
<feature type="coiled-coil region" evidence="13">
    <location>
        <begin position="549"/>
        <end position="576"/>
    </location>
</feature>
<dbReference type="PRINTS" id="PR00344">
    <property type="entry name" value="BCTRLSENSOR"/>
</dbReference>
<keyword evidence="7 14" id="KW-0812">Transmembrane</keyword>
<evidence type="ECO:0000313" key="19">
    <source>
        <dbReference type="Proteomes" id="UP000503482"/>
    </source>
</evidence>
<dbReference type="InterPro" id="IPR003594">
    <property type="entry name" value="HATPase_dom"/>
</dbReference>
<keyword evidence="5" id="KW-0597">Phosphoprotein</keyword>
<keyword evidence="6" id="KW-0808">Transferase</keyword>
<dbReference type="Pfam" id="PF02518">
    <property type="entry name" value="HATPase_c"/>
    <property type="match status" value="1"/>
</dbReference>
<dbReference type="Gene3D" id="1.10.287.130">
    <property type="match status" value="1"/>
</dbReference>
<dbReference type="GO" id="GO:0006355">
    <property type="term" value="P:regulation of DNA-templated transcription"/>
    <property type="evidence" value="ECO:0007669"/>
    <property type="project" value="InterPro"/>
</dbReference>
<protein>
    <recommendedName>
        <fullName evidence="3">histidine kinase</fullName>
        <ecNumber evidence="3">2.7.13.3</ecNumber>
    </recommendedName>
</protein>
<dbReference type="CDD" id="cd00130">
    <property type="entry name" value="PAS"/>
    <property type="match status" value="2"/>
</dbReference>
<dbReference type="CDD" id="cd00082">
    <property type="entry name" value="HisKA"/>
    <property type="match status" value="1"/>
</dbReference>
<dbReference type="SUPFAM" id="SSF47384">
    <property type="entry name" value="Homodimeric domain of signal transducing histidine kinase"/>
    <property type="match status" value="1"/>
</dbReference>
<dbReference type="InterPro" id="IPR036890">
    <property type="entry name" value="HATPase_C_sf"/>
</dbReference>
<dbReference type="PANTHER" id="PTHR43065:SF46">
    <property type="entry name" value="C4-DICARBOXYLATE TRANSPORT SENSOR PROTEIN DCTB"/>
    <property type="match status" value="1"/>
</dbReference>
<dbReference type="NCBIfam" id="TIGR00229">
    <property type="entry name" value="sensory_box"/>
    <property type="match status" value="2"/>
</dbReference>
<evidence type="ECO:0000256" key="2">
    <source>
        <dbReference type="ARBA" id="ARBA00004651"/>
    </source>
</evidence>
<keyword evidence="10" id="KW-0067">ATP-binding</keyword>
<evidence type="ECO:0000256" key="12">
    <source>
        <dbReference type="ARBA" id="ARBA00023012"/>
    </source>
</evidence>
<dbReference type="InterPro" id="IPR001610">
    <property type="entry name" value="PAC"/>
</dbReference>
<evidence type="ECO:0000256" key="7">
    <source>
        <dbReference type="ARBA" id="ARBA00022692"/>
    </source>
</evidence>
<dbReference type="SUPFAM" id="SSF55874">
    <property type="entry name" value="ATPase domain of HSP90 chaperone/DNA topoisomerase II/histidine kinase"/>
    <property type="match status" value="1"/>
</dbReference>
<gene>
    <name evidence="18" type="ORF">AVENP_0657</name>
</gene>
<dbReference type="InterPro" id="IPR004358">
    <property type="entry name" value="Sig_transdc_His_kin-like_C"/>
</dbReference>
<reference evidence="18 19" key="1">
    <citation type="submission" date="2020-05" db="EMBL/GenBank/DDBJ databases">
        <title>Complete genome sequencing of Campylobacter and Arcobacter type strains.</title>
        <authorList>
            <person name="Miller W.G."/>
            <person name="Yee E."/>
        </authorList>
    </citation>
    <scope>NUCLEOTIDE SEQUENCE [LARGE SCALE GENOMIC DNA]</scope>
    <source>
        <strain evidence="18 19">LMG 26156</strain>
    </source>
</reference>
<dbReference type="SMART" id="SM00387">
    <property type="entry name" value="HATPase_c"/>
    <property type="match status" value="1"/>
</dbReference>
<dbReference type="AlphaFoldDB" id="A0AAE7B6G9"/>
<keyword evidence="14" id="KW-0472">Membrane</keyword>
<dbReference type="InterPro" id="IPR000700">
    <property type="entry name" value="PAS-assoc_C"/>
</dbReference>
<feature type="domain" description="PAC" evidence="17">
    <location>
        <begin position="388"/>
        <end position="440"/>
    </location>
</feature>
<dbReference type="EC" id="2.7.13.3" evidence="3"/>
<keyword evidence="11 14" id="KW-1133">Transmembrane helix</keyword>
<dbReference type="InterPro" id="IPR036097">
    <property type="entry name" value="HisK_dim/P_sf"/>
</dbReference>
<evidence type="ECO:0000313" key="18">
    <source>
        <dbReference type="EMBL" id="QKF66228.1"/>
    </source>
</evidence>
<accession>A0AAE7B6G9</accession>
<dbReference type="PROSITE" id="PS50113">
    <property type="entry name" value="PAC"/>
    <property type="match status" value="1"/>
</dbReference>
<dbReference type="InterPro" id="IPR005467">
    <property type="entry name" value="His_kinase_dom"/>
</dbReference>
<evidence type="ECO:0000256" key="5">
    <source>
        <dbReference type="ARBA" id="ARBA00022553"/>
    </source>
</evidence>
<keyword evidence="9 18" id="KW-0418">Kinase</keyword>
<evidence type="ECO:0000256" key="13">
    <source>
        <dbReference type="SAM" id="Coils"/>
    </source>
</evidence>
<feature type="coiled-coil region" evidence="13">
    <location>
        <begin position="38"/>
        <end position="65"/>
    </location>
</feature>
<evidence type="ECO:0000259" key="17">
    <source>
        <dbReference type="PROSITE" id="PS50113"/>
    </source>
</evidence>
<dbReference type="GO" id="GO:0000155">
    <property type="term" value="F:phosphorelay sensor kinase activity"/>
    <property type="evidence" value="ECO:0007669"/>
    <property type="project" value="InterPro"/>
</dbReference>
<dbReference type="SUPFAM" id="SSF55785">
    <property type="entry name" value="PYP-like sensor domain (PAS domain)"/>
    <property type="match status" value="2"/>
</dbReference>
<dbReference type="SMART" id="SM00388">
    <property type="entry name" value="HisKA"/>
    <property type="match status" value="1"/>
</dbReference>
<dbReference type="InterPro" id="IPR013767">
    <property type="entry name" value="PAS_fold"/>
</dbReference>
<keyword evidence="13" id="KW-0175">Coiled coil</keyword>
<feature type="domain" description="Histidine kinase" evidence="15">
    <location>
        <begin position="603"/>
        <end position="830"/>
    </location>
</feature>
<evidence type="ECO:0000256" key="10">
    <source>
        <dbReference type="ARBA" id="ARBA00022840"/>
    </source>
</evidence>
<dbReference type="InterPro" id="IPR035965">
    <property type="entry name" value="PAS-like_dom_sf"/>
</dbReference>
<dbReference type="SMART" id="SM00086">
    <property type="entry name" value="PAC"/>
    <property type="match status" value="2"/>
</dbReference>
<dbReference type="SUPFAM" id="SSF103190">
    <property type="entry name" value="Sensory domain-like"/>
    <property type="match status" value="1"/>
</dbReference>
<evidence type="ECO:0000256" key="6">
    <source>
        <dbReference type="ARBA" id="ARBA00022679"/>
    </source>
</evidence>
<dbReference type="InterPro" id="IPR003661">
    <property type="entry name" value="HisK_dim/P_dom"/>
</dbReference>
<dbReference type="PROSITE" id="PS50112">
    <property type="entry name" value="PAS"/>
    <property type="match status" value="1"/>
</dbReference>
<dbReference type="Pfam" id="PF13426">
    <property type="entry name" value="PAS_9"/>
    <property type="match status" value="1"/>
</dbReference>
<evidence type="ECO:0000256" key="8">
    <source>
        <dbReference type="ARBA" id="ARBA00022741"/>
    </source>
</evidence>
<dbReference type="PANTHER" id="PTHR43065">
    <property type="entry name" value="SENSOR HISTIDINE KINASE"/>
    <property type="match status" value="1"/>
</dbReference>
<feature type="domain" description="PAS" evidence="16">
    <location>
        <begin position="444"/>
        <end position="514"/>
    </location>
</feature>
<feature type="transmembrane region" description="Helical" evidence="14">
    <location>
        <begin position="269"/>
        <end position="288"/>
    </location>
</feature>
<dbReference type="GO" id="GO:0005524">
    <property type="term" value="F:ATP binding"/>
    <property type="evidence" value="ECO:0007669"/>
    <property type="project" value="UniProtKB-KW"/>
</dbReference>
<keyword evidence="8" id="KW-0547">Nucleotide-binding</keyword>
<dbReference type="GO" id="GO:0005886">
    <property type="term" value="C:plasma membrane"/>
    <property type="evidence" value="ECO:0007669"/>
    <property type="project" value="UniProtKB-SubCell"/>
</dbReference>
<organism evidence="18 19">
    <name type="scientific">Arcobacter venerupis</name>
    <dbReference type="NCBI Taxonomy" id="1054033"/>
    <lineage>
        <taxon>Bacteria</taxon>
        <taxon>Pseudomonadati</taxon>
        <taxon>Campylobacterota</taxon>
        <taxon>Epsilonproteobacteria</taxon>
        <taxon>Campylobacterales</taxon>
        <taxon>Arcobacteraceae</taxon>
        <taxon>Arcobacter</taxon>
    </lineage>
</organism>
<dbReference type="SMART" id="SM00091">
    <property type="entry name" value="PAS"/>
    <property type="match status" value="2"/>
</dbReference>
<proteinExistence type="predicted"/>
<dbReference type="Gene3D" id="3.30.565.10">
    <property type="entry name" value="Histidine kinase-like ATPase, C-terminal domain"/>
    <property type="match status" value="1"/>
</dbReference>
<comment type="subcellular location">
    <subcellularLocation>
        <location evidence="2">Cell membrane</location>
        <topology evidence="2">Multi-pass membrane protein</topology>
    </subcellularLocation>
</comment>
<sequence length="832" mass="97819">MRIPFYVKLFFAFIIFAVLLLGFASFAFNNFYKFNNEKKEKENIINILKNQEKSFKNNIKSFDEKIFLLSQKDFLKKENKKESLELFKKILFNNENILEFKVVSLDAQEIFKIININSEIKIIEDEKLQNIYSNSYYKNIRTLKNQEIWHDNSNLEKPTVINFVLREKNYFLILKVDFNGFFTNIYKNFDKKTFVISSDNILLNYNNTNLFHENKEVDLYKKELNNIKSVDFYETNNLLSKKVYLNENKYFIFTINIEDESNNNYFKDYYKSIIIIGLFLSIILALLFSEPIAKLNKKIEDENKNLDLSIKRSFIELDENQKVIDKHIMFIRMSKNNIILEVSSAFCYFLGFSKGELIGHNYQMLIHKDTRKKEYIKPWKFAKQGKSYVGEIRGIKKDGESFWVDLFIEPNFNNLNKIVGYTIIAYDTTNKKKIEDLYQNINNQVEQYNAIFENVNSGIALIDLNGNFKKLNSTFGKFLEYKNEELLSMKCLDIVPESSKELLLKILKEAYEIGNISNIEKIFIKKHGKTIHLELSLSLLSDKKHFVFVVNSLEDKRKLQELNQNLELRINQEVEKSIQKDKLHQQEQIKNAKLTSIGSLAAGIAHEINTPLTYIKGNLELMYYDILDLPQSEIQERMKYDSEKMKEGINRIANIVESMREMSQSTKEVKEKINIFSTLVISLTMAYNRSRQVSKIYLNDKLFDIDSINKNEYKFFSKIQKQRIEQVWIIVINNALDELVKIEDYDNRALNINIFDENDEIIVKFKDSAGGIKEEIIKDIFEPFISSKEHSGMGVGLNIAKKIVDEQDGIIKAYNEDSGAVFEIRLQKCEEE</sequence>
<dbReference type="Proteomes" id="UP000503482">
    <property type="component" value="Chromosome"/>
</dbReference>
<dbReference type="Pfam" id="PF00989">
    <property type="entry name" value="PAS"/>
    <property type="match status" value="1"/>
</dbReference>
<evidence type="ECO:0000259" key="16">
    <source>
        <dbReference type="PROSITE" id="PS50112"/>
    </source>
</evidence>
<dbReference type="Gene3D" id="3.30.450.20">
    <property type="entry name" value="PAS domain"/>
    <property type="match status" value="3"/>
</dbReference>
<evidence type="ECO:0000256" key="14">
    <source>
        <dbReference type="SAM" id="Phobius"/>
    </source>
</evidence>
<dbReference type="InterPro" id="IPR000014">
    <property type="entry name" value="PAS"/>
</dbReference>
<dbReference type="KEGG" id="avp:AVENP_0657"/>
<evidence type="ECO:0000256" key="3">
    <source>
        <dbReference type="ARBA" id="ARBA00012438"/>
    </source>
</evidence>
<dbReference type="RefSeq" id="WP_128357623.1">
    <property type="nucleotide sequence ID" value="NZ_CP053840.1"/>
</dbReference>
<evidence type="ECO:0000256" key="4">
    <source>
        <dbReference type="ARBA" id="ARBA00022475"/>
    </source>
</evidence>
<evidence type="ECO:0000259" key="15">
    <source>
        <dbReference type="PROSITE" id="PS50109"/>
    </source>
</evidence>
<dbReference type="InterPro" id="IPR029151">
    <property type="entry name" value="Sensor-like_sf"/>
</dbReference>